<keyword evidence="1" id="KW-0472">Membrane</keyword>
<dbReference type="Pfam" id="PF10067">
    <property type="entry name" value="DUF2306"/>
    <property type="match status" value="1"/>
</dbReference>
<name>A0A4R5KI77_9BACL</name>
<feature type="transmembrane region" description="Helical" evidence="1">
    <location>
        <begin position="173"/>
        <end position="194"/>
    </location>
</feature>
<accession>A0A4R5KI77</accession>
<protein>
    <submittedName>
        <fullName evidence="2">DUF2306 domain-containing protein</fullName>
    </submittedName>
</protein>
<organism evidence="2 3">
    <name type="scientific">Paenibacillus piri</name>
    <dbReference type="NCBI Taxonomy" id="2547395"/>
    <lineage>
        <taxon>Bacteria</taxon>
        <taxon>Bacillati</taxon>
        <taxon>Bacillota</taxon>
        <taxon>Bacilli</taxon>
        <taxon>Bacillales</taxon>
        <taxon>Paenibacillaceae</taxon>
        <taxon>Paenibacillus</taxon>
    </lineage>
</organism>
<feature type="transmembrane region" description="Helical" evidence="1">
    <location>
        <begin position="108"/>
        <end position="130"/>
    </location>
</feature>
<dbReference type="InterPro" id="IPR018750">
    <property type="entry name" value="DUF2306_membrane"/>
</dbReference>
<dbReference type="OrthoDB" id="195502at2"/>
<feature type="transmembrane region" description="Helical" evidence="1">
    <location>
        <begin position="214"/>
        <end position="230"/>
    </location>
</feature>
<gene>
    <name evidence="2" type="ORF">E1757_23895</name>
</gene>
<evidence type="ECO:0000256" key="1">
    <source>
        <dbReference type="SAM" id="Phobius"/>
    </source>
</evidence>
<sequence length="235" mass="26017">MKYTSYAGYHKSGADSQDRGGRLVRLQGRQLGWSVMALVTVTAAGLAAAPYFLLDPANSRVQLDPSFTLHFPLLLVHIFASFIALVIGWVQFIPGLRKKYPRLHRRIGIVYMGGIAVGGITGFVVGLHTASFIRQTAFWALAVLWLVTGWKGYRAVRSKRIESHGQWMMRNYAVTLVAASARIITPILLLIYVAGHPGSNGILDALGHVLEVNIWTGLVLNLIVVEWVLMRRRGK</sequence>
<dbReference type="EMBL" id="SMRT01000013">
    <property type="protein sequence ID" value="TDF94455.1"/>
    <property type="molecule type" value="Genomic_DNA"/>
</dbReference>
<reference evidence="2 3" key="1">
    <citation type="submission" date="2019-03" db="EMBL/GenBank/DDBJ databases">
        <title>This is whole genome sequence of Paenibacillus sp MS74 strain.</title>
        <authorList>
            <person name="Trinh H.N."/>
        </authorList>
    </citation>
    <scope>NUCLEOTIDE SEQUENCE [LARGE SCALE GENOMIC DNA]</scope>
    <source>
        <strain evidence="2 3">MS74</strain>
    </source>
</reference>
<comment type="caution">
    <text evidence="2">The sequence shown here is derived from an EMBL/GenBank/DDBJ whole genome shotgun (WGS) entry which is preliminary data.</text>
</comment>
<proteinExistence type="predicted"/>
<keyword evidence="1" id="KW-0812">Transmembrane</keyword>
<keyword evidence="3" id="KW-1185">Reference proteome</keyword>
<feature type="transmembrane region" description="Helical" evidence="1">
    <location>
        <begin position="31"/>
        <end position="54"/>
    </location>
</feature>
<evidence type="ECO:0000313" key="3">
    <source>
        <dbReference type="Proteomes" id="UP000295636"/>
    </source>
</evidence>
<keyword evidence="1" id="KW-1133">Transmembrane helix</keyword>
<dbReference type="Proteomes" id="UP000295636">
    <property type="component" value="Unassembled WGS sequence"/>
</dbReference>
<feature type="transmembrane region" description="Helical" evidence="1">
    <location>
        <begin position="136"/>
        <end position="153"/>
    </location>
</feature>
<evidence type="ECO:0000313" key="2">
    <source>
        <dbReference type="EMBL" id="TDF94455.1"/>
    </source>
</evidence>
<dbReference type="AlphaFoldDB" id="A0A4R5KI77"/>
<feature type="transmembrane region" description="Helical" evidence="1">
    <location>
        <begin position="74"/>
        <end position="96"/>
    </location>
</feature>